<reference evidence="1 2" key="2">
    <citation type="journal article" date="2009" name="Virus Genes">
        <title>Comparative genomic sequence analysis of novel Helicoverpa armigera nucleopolyhedrovirus (NPV) isolated from Kenya and three other previously sequenced Helicoverpa spp. NPVs.</title>
        <authorList>
            <person name="Ogembo J.G."/>
            <person name="Caoili B.L."/>
            <person name="Shikata M."/>
            <person name="Chaeychomsri S."/>
            <person name="Kobayashi M."/>
            <person name="Ikeda M."/>
        </authorList>
    </citation>
    <scope>NUCLEOTIDE SEQUENCE [LARGE SCALE GENOMIC DNA]</scope>
    <source>
        <strain evidence="1 2">NNg1</strain>
    </source>
</reference>
<sequence>MIYFLMMYELMSLINFIRNLPALSYKTVGKNRLICSRIFHGSIKKKPNDVI</sequence>
<reference evidence="1 2" key="1">
    <citation type="journal article" date="2007" name="J. Insect Biotechnol. Sericology">
        <title>Cloning and comparative characterization of nucleopolyhedroviruses isolated from African bollworm, Helicoverpa armigera, (Lepidoptera: Noctuidae) in different geographic regions.</title>
        <authorList>
            <person name="Ogembo J.G."/>
            <person name="Chaeychomsri S."/>
            <person name="Kamiya K."/>
            <person name="Ishikawa H."/>
            <person name="Katou Y."/>
            <person name="Ikeda M."/>
            <person name="Kobayashi M."/>
        </authorList>
    </citation>
    <scope>NUCLEOTIDE SEQUENCE [LARGE SCALE GENOMIC DNA]</scope>
    <source>
        <strain evidence="1 2">NNg1</strain>
    </source>
</reference>
<evidence type="ECO:0000313" key="1">
    <source>
        <dbReference type="EMBL" id="BAG74685.1"/>
    </source>
</evidence>
<name>B5X0B5_9ABAC</name>
<dbReference type="EMBL" id="AP010907">
    <property type="protein sequence ID" value="BAG74685.1"/>
    <property type="molecule type" value="Genomic_DNA"/>
</dbReference>
<protein>
    <submittedName>
        <fullName evidence="1">Uncharacterized protein</fullName>
    </submittedName>
</protein>
<evidence type="ECO:0000313" key="2">
    <source>
        <dbReference type="Proteomes" id="UP000241481"/>
    </source>
</evidence>
<proteinExistence type="predicted"/>
<accession>B5X0B5</accession>
<dbReference type="Proteomes" id="UP000241481">
    <property type="component" value="Segment"/>
</dbReference>
<organism evidence="1 2">
    <name type="scientific">Helicoverpa armigera NPV NNg1</name>
    <dbReference type="NCBI Taxonomy" id="566972"/>
    <lineage>
        <taxon>Viruses</taxon>
        <taxon>Viruses incertae sedis</taxon>
        <taxon>Naldaviricetes</taxon>
        <taxon>Lefavirales</taxon>
        <taxon>Baculoviridae</taxon>
        <taxon>Alphabaculovirus</taxon>
        <taxon>Alphabaculovirus helarmigerae</taxon>
    </lineage>
</organism>